<feature type="compositionally biased region" description="Polar residues" evidence="1">
    <location>
        <begin position="191"/>
        <end position="204"/>
    </location>
</feature>
<keyword evidence="4" id="KW-1185">Reference proteome</keyword>
<dbReference type="PANTHER" id="PTHR31805">
    <property type="entry name" value="RECEPTOR-LIKE KINASE, PUTATIVE (DUF1421)-RELATED"/>
    <property type="match status" value="1"/>
</dbReference>
<dbReference type="OMA" id="HPYSDLI"/>
<dbReference type="OrthoDB" id="549883at2759"/>
<feature type="domain" description="DUF1421" evidence="2">
    <location>
        <begin position="500"/>
        <end position="544"/>
    </location>
</feature>
<comment type="caution">
    <text evidence="3">The sequence shown here is derived from an EMBL/GenBank/DDBJ whole genome shotgun (WGS) entry which is preliminary data.</text>
</comment>
<evidence type="ECO:0000259" key="2">
    <source>
        <dbReference type="Pfam" id="PF07223"/>
    </source>
</evidence>
<reference evidence="3 4" key="1">
    <citation type="submission" date="2020-04" db="EMBL/GenBank/DDBJ databases">
        <title>Plant Genome Project.</title>
        <authorList>
            <person name="Zhang R.-G."/>
        </authorList>
    </citation>
    <scope>NUCLEOTIDE SEQUENCE [LARGE SCALE GENOMIC DNA]</scope>
    <source>
        <strain evidence="3">YNK0</strain>
        <tissue evidence="3">Leaf</tissue>
    </source>
</reference>
<dbReference type="Proteomes" id="UP000655225">
    <property type="component" value="Unassembled WGS sequence"/>
</dbReference>
<evidence type="ECO:0000256" key="1">
    <source>
        <dbReference type="SAM" id="MobiDB-lite"/>
    </source>
</evidence>
<evidence type="ECO:0000313" key="4">
    <source>
        <dbReference type="Proteomes" id="UP000655225"/>
    </source>
</evidence>
<dbReference type="Pfam" id="PF07223">
    <property type="entry name" value="DUF1421"/>
    <property type="match status" value="1"/>
</dbReference>
<dbReference type="InterPro" id="IPR010820">
    <property type="entry name" value="DUF1421"/>
</dbReference>
<dbReference type="EMBL" id="JABCRI010000017">
    <property type="protein sequence ID" value="KAF8391350.1"/>
    <property type="molecule type" value="Genomic_DNA"/>
</dbReference>
<protein>
    <recommendedName>
        <fullName evidence="2">DUF1421 domain-containing protein</fullName>
    </recommendedName>
</protein>
<gene>
    <name evidence="3" type="ORF">HHK36_023654</name>
</gene>
<dbReference type="AlphaFoldDB" id="A0A834YQJ0"/>
<feature type="compositionally biased region" description="Pro residues" evidence="1">
    <location>
        <begin position="345"/>
        <end position="355"/>
    </location>
</feature>
<feature type="region of interest" description="Disordered" evidence="1">
    <location>
        <begin position="175"/>
        <end position="204"/>
    </location>
</feature>
<feature type="compositionally biased region" description="Polar residues" evidence="1">
    <location>
        <begin position="253"/>
        <end position="271"/>
    </location>
</feature>
<feature type="compositionally biased region" description="Low complexity" evidence="1">
    <location>
        <begin position="301"/>
        <end position="323"/>
    </location>
</feature>
<name>A0A834YQJ0_TETSI</name>
<evidence type="ECO:0000313" key="3">
    <source>
        <dbReference type="EMBL" id="KAF8391350.1"/>
    </source>
</evidence>
<accession>A0A834YQJ0</accession>
<feature type="region of interest" description="Disordered" evidence="1">
    <location>
        <begin position="253"/>
        <end position="357"/>
    </location>
</feature>
<dbReference type="PANTHER" id="PTHR31805:SF16">
    <property type="entry name" value="FORMIN-LIKE PROTEIN (DUF1421)"/>
    <property type="match status" value="1"/>
</dbReference>
<organism evidence="3 4">
    <name type="scientific">Tetracentron sinense</name>
    <name type="common">Spur-leaf</name>
    <dbReference type="NCBI Taxonomy" id="13715"/>
    <lineage>
        <taxon>Eukaryota</taxon>
        <taxon>Viridiplantae</taxon>
        <taxon>Streptophyta</taxon>
        <taxon>Embryophyta</taxon>
        <taxon>Tracheophyta</taxon>
        <taxon>Spermatophyta</taxon>
        <taxon>Magnoliopsida</taxon>
        <taxon>Trochodendrales</taxon>
        <taxon>Trochodendraceae</taxon>
        <taxon>Tetracentron</taxon>
    </lineage>
</organism>
<feature type="compositionally biased region" description="Pro residues" evidence="1">
    <location>
        <begin position="324"/>
        <end position="335"/>
    </location>
</feature>
<sequence length="554" mass="60934">MASGSSGRTGSGSKRFDFGSDDILSSFDDFVTQDASNVNHADPVNGSHSGKDFREGRMGRSALSNVYSEESHNQDVISTVEKTMKKYADNLLRFLEGISGRLSQLELYCYNLEKSIGEMRSDLVRDHSSADSKLRSLEKHLEEVHRSVQILRDKQELAQAQKELAKLHLVQKESSTTINSHHSGEVAAPSASDSKTTDSTPDVQNPQLALALPHQIPLQPSLPARPIEQHQPLAPHSQTVPQNVHVQTQPHAYYSPQNQLPNPPAQTQHHPQGQYLHPDPQYQRPQMQDMPRQAPQPPPTQVNQTQQTPFAQYQQQWPQQFPQVQPPQQPSPQPQIRPQTTTVYPPYPPTQPATPSPETFPGSMPMQVQFSGAPQSGVNRAEPISYGYGGTGRTTVQQQPPPQHNIHRQAQTQTNQGTFGANLGDGVYPGGGPHAMQSPGQGYMMYDGEGGRAARPPPPHFPQGGYPPTQVSPQNLQPTTGSGILARHPSPSQMMRGHPYNELIEKAVSMGYGRDHVANVIHRMEESGQPVDFNALLDRLNVHSSGSSQRGWSG</sequence>
<feature type="region of interest" description="Disordered" evidence="1">
    <location>
        <begin position="36"/>
        <end position="55"/>
    </location>
</feature>
<proteinExistence type="predicted"/>